<proteinExistence type="predicted"/>
<evidence type="ECO:0000313" key="2">
    <source>
        <dbReference type="EMBL" id="CAF1455869.1"/>
    </source>
</evidence>
<dbReference type="AlphaFoldDB" id="A0A815PXL9"/>
<evidence type="ECO:0000313" key="3">
    <source>
        <dbReference type="EMBL" id="CAF4050763.1"/>
    </source>
</evidence>
<dbReference type="EMBL" id="CAJOBA010037884">
    <property type="protein sequence ID" value="CAF4050763.1"/>
    <property type="molecule type" value="Genomic_DNA"/>
</dbReference>
<dbReference type="Proteomes" id="UP000682733">
    <property type="component" value="Unassembled WGS sequence"/>
</dbReference>
<dbReference type="Proteomes" id="UP000663829">
    <property type="component" value="Unassembled WGS sequence"/>
</dbReference>
<sequence length="160" mass="17837">MYDISNQTIPQELSVFTATPYVSSIVQPLAIFYEEISSGITLFQSSTFNSFDQGIQLTRVVIQGNFFTAALQTQVDINLIIDENATLTGTRMMFTSYINISGYACSCFITPTCLGESGIYDTYGQMMMPMPGILTACLNFDALVELNLDFFYNQLNIDEL</sequence>
<dbReference type="EMBL" id="CAJNOQ010019726">
    <property type="protein sequence ID" value="CAF1455869.1"/>
    <property type="molecule type" value="Genomic_DNA"/>
</dbReference>
<dbReference type="Proteomes" id="UP000681722">
    <property type="component" value="Unassembled WGS sequence"/>
</dbReference>
<organism evidence="2 5">
    <name type="scientific">Didymodactylos carnosus</name>
    <dbReference type="NCBI Taxonomy" id="1234261"/>
    <lineage>
        <taxon>Eukaryota</taxon>
        <taxon>Metazoa</taxon>
        <taxon>Spiralia</taxon>
        <taxon>Gnathifera</taxon>
        <taxon>Rotifera</taxon>
        <taxon>Eurotatoria</taxon>
        <taxon>Bdelloidea</taxon>
        <taxon>Philodinida</taxon>
        <taxon>Philodinidae</taxon>
        <taxon>Didymodactylos</taxon>
    </lineage>
</organism>
<comment type="caution">
    <text evidence="2">The sequence shown here is derived from an EMBL/GenBank/DDBJ whole genome shotgun (WGS) entry which is preliminary data.</text>
</comment>
<reference evidence="2" key="1">
    <citation type="submission" date="2021-02" db="EMBL/GenBank/DDBJ databases">
        <authorList>
            <person name="Nowell W R."/>
        </authorList>
    </citation>
    <scope>NUCLEOTIDE SEQUENCE</scope>
</reference>
<name>A0A815PXL9_9BILA</name>
<dbReference type="Proteomes" id="UP000677228">
    <property type="component" value="Unassembled WGS sequence"/>
</dbReference>
<accession>A0A815PXL9</accession>
<evidence type="ECO:0000313" key="4">
    <source>
        <dbReference type="EMBL" id="CAF4327725.1"/>
    </source>
</evidence>
<protein>
    <submittedName>
        <fullName evidence="2">Uncharacterized protein</fullName>
    </submittedName>
</protein>
<gene>
    <name evidence="2" type="ORF">GPM918_LOCUS34899</name>
    <name evidence="1" type="ORF">OVA965_LOCUS25924</name>
    <name evidence="4" type="ORF">SRO942_LOCUS35613</name>
    <name evidence="3" type="ORF">TMI583_LOCUS26658</name>
</gene>
<keyword evidence="5" id="KW-1185">Reference proteome</keyword>
<dbReference type="EMBL" id="CAJOBC010085179">
    <property type="protein sequence ID" value="CAF4327725.1"/>
    <property type="molecule type" value="Genomic_DNA"/>
</dbReference>
<dbReference type="EMBL" id="CAJNOK010016332">
    <property type="protein sequence ID" value="CAF1243225.1"/>
    <property type="molecule type" value="Genomic_DNA"/>
</dbReference>
<evidence type="ECO:0000313" key="1">
    <source>
        <dbReference type="EMBL" id="CAF1243225.1"/>
    </source>
</evidence>
<evidence type="ECO:0000313" key="5">
    <source>
        <dbReference type="Proteomes" id="UP000663829"/>
    </source>
</evidence>